<comment type="function">
    <text evidence="2">Hydrolyzes RNA 2',3'-cyclic phosphodiester to an RNA 2'-phosphomonoester.</text>
</comment>
<dbReference type="NCBIfam" id="TIGR02258">
    <property type="entry name" value="2_5_ligase"/>
    <property type="match status" value="1"/>
</dbReference>
<evidence type="ECO:0000256" key="2">
    <source>
        <dbReference type="HAMAP-Rule" id="MF_01940"/>
    </source>
</evidence>
<evidence type="ECO:0000313" key="3">
    <source>
        <dbReference type="EMBL" id="OGK45361.1"/>
    </source>
</evidence>
<comment type="catalytic activity">
    <reaction evidence="2">
        <text>a 3'-end 2',3'-cyclophospho-ribonucleotide-RNA + H2O = a 3'-end 2'-phospho-ribonucleotide-RNA + H(+)</text>
        <dbReference type="Rhea" id="RHEA:11828"/>
        <dbReference type="Rhea" id="RHEA-COMP:10464"/>
        <dbReference type="Rhea" id="RHEA-COMP:17353"/>
        <dbReference type="ChEBI" id="CHEBI:15377"/>
        <dbReference type="ChEBI" id="CHEBI:15378"/>
        <dbReference type="ChEBI" id="CHEBI:83064"/>
        <dbReference type="ChEBI" id="CHEBI:173113"/>
        <dbReference type="EC" id="3.1.4.58"/>
    </reaction>
</comment>
<name>A0A1F7IPR8_9BACT</name>
<comment type="caution">
    <text evidence="3">The sequence shown here is derived from an EMBL/GenBank/DDBJ whole genome shotgun (WGS) entry which is preliminary data.</text>
</comment>
<proteinExistence type="inferred from homology"/>
<keyword evidence="1 2" id="KW-0378">Hydrolase</keyword>
<dbReference type="EC" id="3.1.4.58" evidence="2"/>
<dbReference type="Gene3D" id="3.90.1140.10">
    <property type="entry name" value="Cyclic phosphodiesterase"/>
    <property type="match status" value="1"/>
</dbReference>
<feature type="short sequence motif" description="HXTX 2" evidence="2">
    <location>
        <begin position="118"/>
        <end position="121"/>
    </location>
</feature>
<protein>
    <recommendedName>
        <fullName evidence="2">RNA 2',3'-cyclic phosphodiesterase</fullName>
        <shortName evidence="2">RNA 2',3'-CPDase</shortName>
        <ecNumber evidence="2">3.1.4.58</ecNumber>
    </recommendedName>
</protein>
<dbReference type="InterPro" id="IPR004175">
    <property type="entry name" value="RNA_CPDase"/>
</dbReference>
<keyword evidence="3" id="KW-0436">Ligase</keyword>
<dbReference type="AlphaFoldDB" id="A0A1F7IPR8"/>
<dbReference type="PANTHER" id="PTHR35561:SF1">
    <property type="entry name" value="RNA 2',3'-CYCLIC PHOSPHODIESTERASE"/>
    <property type="match status" value="1"/>
</dbReference>
<feature type="active site" description="Proton acceptor" evidence="2">
    <location>
        <position position="118"/>
    </location>
</feature>
<dbReference type="EMBL" id="MGAI01000010">
    <property type="protein sequence ID" value="OGK45361.1"/>
    <property type="molecule type" value="Genomic_DNA"/>
</dbReference>
<evidence type="ECO:0000313" key="4">
    <source>
        <dbReference type="Proteomes" id="UP000178040"/>
    </source>
</evidence>
<dbReference type="GO" id="GO:0016874">
    <property type="term" value="F:ligase activity"/>
    <property type="evidence" value="ECO:0007669"/>
    <property type="project" value="UniProtKB-KW"/>
</dbReference>
<dbReference type="GO" id="GO:0004113">
    <property type="term" value="F:2',3'-cyclic-nucleotide 3'-phosphodiesterase activity"/>
    <property type="evidence" value="ECO:0007669"/>
    <property type="project" value="InterPro"/>
</dbReference>
<sequence length="180" mass="21199">MRLFLAINLPLSVKNKLDQQLEKLKREYPHFNWVPKENFHITILFLGESDQIDSIKKRVEQATYDISSFRLYSQGASLFLNKKVTLYTDFRREKEAEKLASRIKDIFQIKEESKFIPHVTIGRTRVPSKQQYLNLKKKLSQLKIEIDLGVTKIYLIQSILTGNKPKYKKLATFTLLIPLR</sequence>
<dbReference type="HAMAP" id="MF_01940">
    <property type="entry name" value="RNA_CPDase"/>
    <property type="match status" value="1"/>
</dbReference>
<dbReference type="Proteomes" id="UP000178040">
    <property type="component" value="Unassembled WGS sequence"/>
</dbReference>
<reference evidence="3 4" key="1">
    <citation type="journal article" date="2016" name="Nat. Commun.">
        <title>Thousands of microbial genomes shed light on interconnected biogeochemical processes in an aquifer system.</title>
        <authorList>
            <person name="Anantharaman K."/>
            <person name="Brown C.T."/>
            <person name="Hug L.A."/>
            <person name="Sharon I."/>
            <person name="Castelle C.J."/>
            <person name="Probst A.J."/>
            <person name="Thomas B.C."/>
            <person name="Singh A."/>
            <person name="Wilkins M.J."/>
            <person name="Karaoz U."/>
            <person name="Brodie E.L."/>
            <person name="Williams K.H."/>
            <person name="Hubbard S.S."/>
            <person name="Banfield J.F."/>
        </authorList>
    </citation>
    <scope>NUCLEOTIDE SEQUENCE [LARGE SCALE GENOMIC DNA]</scope>
</reference>
<accession>A0A1F7IPR8</accession>
<dbReference type="SUPFAM" id="SSF55144">
    <property type="entry name" value="LigT-like"/>
    <property type="match status" value="1"/>
</dbReference>
<dbReference type="InterPro" id="IPR009097">
    <property type="entry name" value="Cyclic_Pdiesterase"/>
</dbReference>
<organism evidence="3 4">
    <name type="scientific">Candidatus Roizmanbacteria bacterium RIFCSPLOWO2_01_FULL_37_16</name>
    <dbReference type="NCBI Taxonomy" id="1802058"/>
    <lineage>
        <taxon>Bacteria</taxon>
        <taxon>Candidatus Roizmaniibacteriota</taxon>
    </lineage>
</organism>
<dbReference type="Pfam" id="PF13563">
    <property type="entry name" value="2_5_RNA_ligase2"/>
    <property type="match status" value="1"/>
</dbReference>
<comment type="similarity">
    <text evidence="2">Belongs to the 2H phosphoesterase superfamily. ThpR family.</text>
</comment>
<evidence type="ECO:0000256" key="1">
    <source>
        <dbReference type="ARBA" id="ARBA00022801"/>
    </source>
</evidence>
<feature type="active site" description="Proton donor" evidence="2">
    <location>
        <position position="40"/>
    </location>
</feature>
<dbReference type="PANTHER" id="PTHR35561">
    <property type="entry name" value="RNA 2',3'-CYCLIC PHOSPHODIESTERASE"/>
    <property type="match status" value="1"/>
</dbReference>
<feature type="short sequence motif" description="HXTX 1" evidence="2">
    <location>
        <begin position="40"/>
        <end position="43"/>
    </location>
</feature>
<dbReference type="GO" id="GO:0008664">
    <property type="term" value="F:RNA 2',3'-cyclic 3'-phosphodiesterase activity"/>
    <property type="evidence" value="ECO:0007669"/>
    <property type="project" value="UniProtKB-EC"/>
</dbReference>
<gene>
    <name evidence="3" type="ORF">A3B40_03365</name>
</gene>